<keyword evidence="12" id="KW-1185">Reference proteome</keyword>
<name>A0A9X2L4X2_9BACT</name>
<protein>
    <recommendedName>
        <fullName evidence="7 8">UDP-N-acetylmuramoylalanine--D-glutamate ligase</fullName>
        <ecNumber evidence="7 8">6.3.2.9</ecNumber>
    </recommendedName>
    <alternativeName>
        <fullName evidence="7">D-glutamic acid-adding enzyme</fullName>
    </alternativeName>
    <alternativeName>
        <fullName evidence="7">UDP-N-acetylmuramoyl-L-alanyl-D-glutamate synthetase</fullName>
    </alternativeName>
</protein>
<evidence type="ECO:0000256" key="3">
    <source>
        <dbReference type="ARBA" id="ARBA00022490"/>
    </source>
</evidence>
<dbReference type="AlphaFoldDB" id="A0A9X2L4X2"/>
<comment type="subcellular location">
    <subcellularLocation>
        <location evidence="1 7 8">Cytoplasm</location>
    </subcellularLocation>
</comment>
<dbReference type="GO" id="GO:0071555">
    <property type="term" value="P:cell wall organization"/>
    <property type="evidence" value="ECO:0007669"/>
    <property type="project" value="UniProtKB-KW"/>
</dbReference>
<keyword evidence="7 8" id="KW-0132">Cell division</keyword>
<dbReference type="SUPFAM" id="SSF53244">
    <property type="entry name" value="MurD-like peptide ligases, peptide-binding domain"/>
    <property type="match status" value="1"/>
</dbReference>
<proteinExistence type="inferred from homology"/>
<dbReference type="GO" id="GO:0008764">
    <property type="term" value="F:UDP-N-acetylmuramoylalanine-D-glutamate ligase activity"/>
    <property type="evidence" value="ECO:0007669"/>
    <property type="project" value="UniProtKB-UniRule"/>
</dbReference>
<sequence>MREVKDQHIVVIGAARSGIAAALLLHKKGADIFVSDYGTISEDAKKKLESAGIPFEENGHTDKAKQGDFAVVSPGVPTEAPIVQYYLNEGKEVFSEIEVAGWFTDQNIIAVTGSNGKTTVANWLDHVWKTAKRKHALAGNIGVAFSDEIDRNKGDFLLEVSSFQLDHIKDFKPAVSLILNITPDHLNRYQHSLEAYAAAKFRITENQTGDDRFIFNYDDPIIQKHVEQLKQKQSAPQLWAFSNKREVPEGAFVRDNQIIFKFNNKEESLMSVEEIGLRGKHNLSNGLATALAARAAEIKNEAIRESLKSFTGVEHRLELAREVDGVKYINDSKATNVNAVWFALDSFHVPVTLILGGRDKGNDYSELEAQIREKVHTIIAIGESKDRIEKQLGKVAPNFVRVETMGGAVRAAKKVAKRGEVVLLSPACASFDMFDSYEHRGKIFKEEVNKL</sequence>
<dbReference type="EC" id="6.3.2.9" evidence="7 8"/>
<comment type="function">
    <text evidence="7 8">Cell wall formation. Catalyzes the addition of glutamate to the nucleotide precursor UDP-N-acetylmuramoyl-L-alanine (UMA).</text>
</comment>
<evidence type="ECO:0000313" key="11">
    <source>
        <dbReference type="EMBL" id="MCP9292425.1"/>
    </source>
</evidence>
<comment type="similarity">
    <text evidence="7">Belongs to the MurCDEF family.</text>
</comment>
<dbReference type="HAMAP" id="MF_00639">
    <property type="entry name" value="MurD"/>
    <property type="match status" value="1"/>
</dbReference>
<dbReference type="Pfam" id="PF08245">
    <property type="entry name" value="Mur_ligase_M"/>
    <property type="match status" value="1"/>
</dbReference>
<keyword evidence="6 7" id="KW-0067">ATP-binding</keyword>
<dbReference type="InterPro" id="IPR013221">
    <property type="entry name" value="Mur_ligase_cen"/>
</dbReference>
<dbReference type="Gene3D" id="3.40.1190.10">
    <property type="entry name" value="Mur-like, catalytic domain"/>
    <property type="match status" value="1"/>
</dbReference>
<evidence type="ECO:0000256" key="4">
    <source>
        <dbReference type="ARBA" id="ARBA00022598"/>
    </source>
</evidence>
<keyword evidence="7 8" id="KW-0961">Cell wall biogenesis/degradation</keyword>
<comment type="catalytic activity">
    <reaction evidence="7 8">
        <text>UDP-N-acetyl-alpha-D-muramoyl-L-alanine + D-glutamate + ATP = UDP-N-acetyl-alpha-D-muramoyl-L-alanyl-D-glutamate + ADP + phosphate + H(+)</text>
        <dbReference type="Rhea" id="RHEA:16429"/>
        <dbReference type="ChEBI" id="CHEBI:15378"/>
        <dbReference type="ChEBI" id="CHEBI:29986"/>
        <dbReference type="ChEBI" id="CHEBI:30616"/>
        <dbReference type="ChEBI" id="CHEBI:43474"/>
        <dbReference type="ChEBI" id="CHEBI:83898"/>
        <dbReference type="ChEBI" id="CHEBI:83900"/>
        <dbReference type="ChEBI" id="CHEBI:456216"/>
        <dbReference type="EC" id="6.3.2.9"/>
    </reaction>
</comment>
<dbReference type="GO" id="GO:0005737">
    <property type="term" value="C:cytoplasm"/>
    <property type="evidence" value="ECO:0007669"/>
    <property type="project" value="UniProtKB-SubCell"/>
</dbReference>
<dbReference type="GO" id="GO:0008360">
    <property type="term" value="P:regulation of cell shape"/>
    <property type="evidence" value="ECO:0007669"/>
    <property type="project" value="UniProtKB-KW"/>
</dbReference>
<feature type="domain" description="Mur ligase central" evidence="10">
    <location>
        <begin position="111"/>
        <end position="293"/>
    </location>
</feature>
<dbReference type="InterPro" id="IPR036615">
    <property type="entry name" value="Mur_ligase_C_dom_sf"/>
</dbReference>
<dbReference type="Gene3D" id="3.90.190.20">
    <property type="entry name" value="Mur ligase, C-terminal domain"/>
    <property type="match status" value="1"/>
</dbReference>
<dbReference type="GO" id="GO:0051301">
    <property type="term" value="P:cell division"/>
    <property type="evidence" value="ECO:0007669"/>
    <property type="project" value="UniProtKB-KW"/>
</dbReference>
<dbReference type="RefSeq" id="WP_255135311.1">
    <property type="nucleotide sequence ID" value="NZ_JANDBC010000002.1"/>
</dbReference>
<dbReference type="PANTHER" id="PTHR43692">
    <property type="entry name" value="UDP-N-ACETYLMURAMOYLALANINE--D-GLUTAMATE LIGASE"/>
    <property type="match status" value="1"/>
</dbReference>
<evidence type="ECO:0000256" key="5">
    <source>
        <dbReference type="ARBA" id="ARBA00022741"/>
    </source>
</evidence>
<feature type="domain" description="Mur ligase C-terminal" evidence="9">
    <location>
        <begin position="315"/>
        <end position="428"/>
    </location>
</feature>
<dbReference type="InterPro" id="IPR005762">
    <property type="entry name" value="MurD"/>
</dbReference>
<keyword evidence="7 8" id="KW-0573">Peptidoglycan synthesis</keyword>
<dbReference type="PANTHER" id="PTHR43692:SF1">
    <property type="entry name" value="UDP-N-ACETYLMURAMOYLALANINE--D-GLUTAMATE LIGASE"/>
    <property type="match status" value="1"/>
</dbReference>
<evidence type="ECO:0000256" key="7">
    <source>
        <dbReference type="HAMAP-Rule" id="MF_00639"/>
    </source>
</evidence>
<keyword evidence="3 7" id="KW-0963">Cytoplasm</keyword>
<evidence type="ECO:0000259" key="9">
    <source>
        <dbReference type="Pfam" id="PF02875"/>
    </source>
</evidence>
<dbReference type="EMBL" id="JANDBC010000002">
    <property type="protein sequence ID" value="MCP9292425.1"/>
    <property type="molecule type" value="Genomic_DNA"/>
</dbReference>
<keyword evidence="5 7" id="KW-0547">Nucleotide-binding</keyword>
<evidence type="ECO:0000313" key="12">
    <source>
        <dbReference type="Proteomes" id="UP001139125"/>
    </source>
</evidence>
<dbReference type="Gene3D" id="3.40.50.720">
    <property type="entry name" value="NAD(P)-binding Rossmann-like Domain"/>
    <property type="match status" value="1"/>
</dbReference>
<dbReference type="Pfam" id="PF02875">
    <property type="entry name" value="Mur_ligase_C"/>
    <property type="match status" value="1"/>
</dbReference>
<accession>A0A9X2L4X2</accession>
<dbReference type="GO" id="GO:0009252">
    <property type="term" value="P:peptidoglycan biosynthetic process"/>
    <property type="evidence" value="ECO:0007669"/>
    <property type="project" value="UniProtKB-UniRule"/>
</dbReference>
<evidence type="ECO:0000259" key="10">
    <source>
        <dbReference type="Pfam" id="PF08245"/>
    </source>
</evidence>
<dbReference type="Pfam" id="PF21377">
    <property type="entry name" value="MurD_N"/>
    <property type="match status" value="1"/>
</dbReference>
<keyword evidence="7 8" id="KW-0131">Cell cycle</keyword>
<dbReference type="NCBIfam" id="TIGR01087">
    <property type="entry name" value="murD"/>
    <property type="match status" value="1"/>
</dbReference>
<dbReference type="Proteomes" id="UP001139125">
    <property type="component" value="Unassembled WGS sequence"/>
</dbReference>
<keyword evidence="4 7" id="KW-0436">Ligase</keyword>
<evidence type="ECO:0000256" key="6">
    <source>
        <dbReference type="ARBA" id="ARBA00022840"/>
    </source>
</evidence>
<evidence type="ECO:0000256" key="8">
    <source>
        <dbReference type="RuleBase" id="RU003664"/>
    </source>
</evidence>
<organism evidence="11 12">
    <name type="scientific">Gracilimonas sediminicola</name>
    <dbReference type="NCBI Taxonomy" id="2952158"/>
    <lineage>
        <taxon>Bacteria</taxon>
        <taxon>Pseudomonadati</taxon>
        <taxon>Balneolota</taxon>
        <taxon>Balneolia</taxon>
        <taxon>Balneolales</taxon>
        <taxon>Balneolaceae</taxon>
        <taxon>Gracilimonas</taxon>
    </lineage>
</organism>
<evidence type="ECO:0000256" key="2">
    <source>
        <dbReference type="ARBA" id="ARBA00004752"/>
    </source>
</evidence>
<dbReference type="SUPFAM" id="SSF51984">
    <property type="entry name" value="MurCD N-terminal domain"/>
    <property type="match status" value="1"/>
</dbReference>
<feature type="binding site" evidence="7">
    <location>
        <begin position="113"/>
        <end position="119"/>
    </location>
    <ligand>
        <name>ATP</name>
        <dbReference type="ChEBI" id="CHEBI:30616"/>
    </ligand>
</feature>
<dbReference type="GO" id="GO:0005524">
    <property type="term" value="F:ATP binding"/>
    <property type="evidence" value="ECO:0007669"/>
    <property type="project" value="UniProtKB-UniRule"/>
</dbReference>
<comment type="pathway">
    <text evidence="2 7 8">Cell wall biogenesis; peptidoglycan biosynthesis.</text>
</comment>
<gene>
    <name evidence="7 11" type="primary">murD</name>
    <name evidence="11" type="ORF">NM125_12630</name>
</gene>
<comment type="caution">
    <text evidence="11">The sequence shown here is derived from an EMBL/GenBank/DDBJ whole genome shotgun (WGS) entry which is preliminary data.</text>
</comment>
<evidence type="ECO:0000256" key="1">
    <source>
        <dbReference type="ARBA" id="ARBA00004496"/>
    </source>
</evidence>
<keyword evidence="7 8" id="KW-0133">Cell shape</keyword>
<reference evidence="11" key="1">
    <citation type="submission" date="2022-06" db="EMBL/GenBank/DDBJ databases">
        <title>Gracilimonas sp. CAU 1638 isolated from sea sediment.</title>
        <authorList>
            <person name="Kim W."/>
        </authorList>
    </citation>
    <scope>NUCLEOTIDE SEQUENCE</scope>
    <source>
        <strain evidence="11">CAU 1638</strain>
    </source>
</reference>
<dbReference type="InterPro" id="IPR036565">
    <property type="entry name" value="Mur-like_cat_sf"/>
</dbReference>
<dbReference type="SUPFAM" id="SSF53623">
    <property type="entry name" value="MurD-like peptide ligases, catalytic domain"/>
    <property type="match status" value="1"/>
</dbReference>
<dbReference type="InterPro" id="IPR004101">
    <property type="entry name" value="Mur_ligase_C"/>
</dbReference>